<feature type="region of interest" description="Disordered" evidence="1">
    <location>
        <begin position="1"/>
        <end position="23"/>
    </location>
</feature>
<sequence length="49" mass="5072">MVTPNPALEFPSGEGTRNVPMSDGSLVGDSNFSSLTSADFAVLDLISNL</sequence>
<protein>
    <submittedName>
        <fullName evidence="2">Uncharacterized protein</fullName>
    </submittedName>
</protein>
<keyword evidence="3" id="KW-1185">Reference proteome</keyword>
<dbReference type="AlphaFoldDB" id="A0A5B7GXV5"/>
<accession>A0A5B7GXV5</accession>
<dbReference type="EMBL" id="VSRR010019138">
    <property type="protein sequence ID" value="MPC61947.1"/>
    <property type="molecule type" value="Genomic_DNA"/>
</dbReference>
<proteinExistence type="predicted"/>
<organism evidence="2 3">
    <name type="scientific">Portunus trituberculatus</name>
    <name type="common">Swimming crab</name>
    <name type="synonym">Neptunus trituberculatus</name>
    <dbReference type="NCBI Taxonomy" id="210409"/>
    <lineage>
        <taxon>Eukaryota</taxon>
        <taxon>Metazoa</taxon>
        <taxon>Ecdysozoa</taxon>
        <taxon>Arthropoda</taxon>
        <taxon>Crustacea</taxon>
        <taxon>Multicrustacea</taxon>
        <taxon>Malacostraca</taxon>
        <taxon>Eumalacostraca</taxon>
        <taxon>Eucarida</taxon>
        <taxon>Decapoda</taxon>
        <taxon>Pleocyemata</taxon>
        <taxon>Brachyura</taxon>
        <taxon>Eubrachyura</taxon>
        <taxon>Portunoidea</taxon>
        <taxon>Portunidae</taxon>
        <taxon>Portuninae</taxon>
        <taxon>Portunus</taxon>
    </lineage>
</organism>
<evidence type="ECO:0000313" key="3">
    <source>
        <dbReference type="Proteomes" id="UP000324222"/>
    </source>
</evidence>
<reference evidence="2 3" key="1">
    <citation type="submission" date="2019-05" db="EMBL/GenBank/DDBJ databases">
        <title>Another draft genome of Portunus trituberculatus and its Hox gene families provides insights of decapod evolution.</title>
        <authorList>
            <person name="Jeong J.-H."/>
            <person name="Song I."/>
            <person name="Kim S."/>
            <person name="Choi T."/>
            <person name="Kim D."/>
            <person name="Ryu S."/>
            <person name="Kim W."/>
        </authorList>
    </citation>
    <scope>NUCLEOTIDE SEQUENCE [LARGE SCALE GENOMIC DNA]</scope>
    <source>
        <tissue evidence="2">Muscle</tissue>
    </source>
</reference>
<evidence type="ECO:0000313" key="2">
    <source>
        <dbReference type="EMBL" id="MPC61947.1"/>
    </source>
</evidence>
<gene>
    <name evidence="2" type="ORF">E2C01_056026</name>
</gene>
<evidence type="ECO:0000256" key="1">
    <source>
        <dbReference type="SAM" id="MobiDB-lite"/>
    </source>
</evidence>
<name>A0A5B7GXV5_PORTR</name>
<comment type="caution">
    <text evidence="2">The sequence shown here is derived from an EMBL/GenBank/DDBJ whole genome shotgun (WGS) entry which is preliminary data.</text>
</comment>
<dbReference type="Proteomes" id="UP000324222">
    <property type="component" value="Unassembled WGS sequence"/>
</dbReference>